<sequence length="72" mass="8329">VHKCNFLSHCQPDIKHSTFIIHDETNNSKTKAVQRIYEYRLGVMSVEMHFKHTNAKISINTVGQIKKCNSNN</sequence>
<accession>A0A0S3T4Y2</accession>
<evidence type="ECO:0000313" key="1">
    <source>
        <dbReference type="EMBL" id="BAU00315.1"/>
    </source>
</evidence>
<proteinExistence type="predicted"/>
<feature type="non-terminal residue" evidence="1">
    <location>
        <position position="1"/>
    </location>
</feature>
<organism evidence="1 2">
    <name type="scientific">Vigna angularis var. angularis</name>
    <dbReference type="NCBI Taxonomy" id="157739"/>
    <lineage>
        <taxon>Eukaryota</taxon>
        <taxon>Viridiplantae</taxon>
        <taxon>Streptophyta</taxon>
        <taxon>Embryophyta</taxon>
        <taxon>Tracheophyta</taxon>
        <taxon>Spermatophyta</taxon>
        <taxon>Magnoliopsida</taxon>
        <taxon>eudicotyledons</taxon>
        <taxon>Gunneridae</taxon>
        <taxon>Pentapetalae</taxon>
        <taxon>rosids</taxon>
        <taxon>fabids</taxon>
        <taxon>Fabales</taxon>
        <taxon>Fabaceae</taxon>
        <taxon>Papilionoideae</taxon>
        <taxon>50 kb inversion clade</taxon>
        <taxon>NPAAA clade</taxon>
        <taxon>indigoferoid/millettioid clade</taxon>
        <taxon>Phaseoleae</taxon>
        <taxon>Vigna</taxon>
    </lineage>
</organism>
<dbReference type="AlphaFoldDB" id="A0A0S3T4Y2"/>
<dbReference type="Proteomes" id="UP000291084">
    <property type="component" value="Chromosome 10"/>
</dbReference>
<name>A0A0S3T4Y2_PHAAN</name>
<keyword evidence="2" id="KW-1185">Reference proteome</keyword>
<gene>
    <name evidence="1" type="primary">Vigan.10G189900</name>
    <name evidence="1" type="ORF">VIGAN_10189900</name>
</gene>
<dbReference type="EMBL" id="AP015043">
    <property type="protein sequence ID" value="BAU00315.1"/>
    <property type="molecule type" value="Genomic_DNA"/>
</dbReference>
<evidence type="ECO:0000313" key="2">
    <source>
        <dbReference type="Proteomes" id="UP000291084"/>
    </source>
</evidence>
<reference evidence="1 2" key="1">
    <citation type="journal article" date="2015" name="Sci. Rep.">
        <title>The power of single molecule real-time sequencing technology in the de novo assembly of a eukaryotic genome.</title>
        <authorList>
            <person name="Sakai H."/>
            <person name="Naito K."/>
            <person name="Ogiso-Tanaka E."/>
            <person name="Takahashi Y."/>
            <person name="Iseki K."/>
            <person name="Muto C."/>
            <person name="Satou K."/>
            <person name="Teruya K."/>
            <person name="Shiroma A."/>
            <person name="Shimoji M."/>
            <person name="Hirano T."/>
            <person name="Itoh T."/>
            <person name="Kaga A."/>
            <person name="Tomooka N."/>
        </authorList>
    </citation>
    <scope>NUCLEOTIDE SEQUENCE [LARGE SCALE GENOMIC DNA]</scope>
    <source>
        <strain evidence="2">cv. Shumari</strain>
    </source>
</reference>
<protein>
    <submittedName>
        <fullName evidence="1">Uncharacterized protein</fullName>
    </submittedName>
</protein>